<feature type="domain" description="Zn(2)-C6 fungal-type" evidence="6">
    <location>
        <begin position="6"/>
        <end position="38"/>
    </location>
</feature>
<dbReference type="GO" id="GO:0008270">
    <property type="term" value="F:zinc ion binding"/>
    <property type="evidence" value="ECO:0007669"/>
    <property type="project" value="InterPro"/>
</dbReference>
<evidence type="ECO:0000256" key="4">
    <source>
        <dbReference type="ARBA" id="ARBA00023242"/>
    </source>
</evidence>
<evidence type="ECO:0000256" key="5">
    <source>
        <dbReference type="SAM" id="Coils"/>
    </source>
</evidence>
<dbReference type="GO" id="GO:0000981">
    <property type="term" value="F:DNA-binding transcription factor activity, RNA polymerase II-specific"/>
    <property type="evidence" value="ECO:0007669"/>
    <property type="project" value="InterPro"/>
</dbReference>
<dbReference type="CDD" id="cd12148">
    <property type="entry name" value="fungal_TF_MHR"/>
    <property type="match status" value="1"/>
</dbReference>
<proteinExistence type="predicted"/>
<dbReference type="PANTHER" id="PTHR46910:SF3">
    <property type="entry name" value="HALOTOLERANCE PROTEIN 9-RELATED"/>
    <property type="match status" value="1"/>
</dbReference>
<reference evidence="7 8" key="1">
    <citation type="journal article" date="2018" name="G3 (Bethesda)">
        <title>Phylogenetic and Phylogenomic Definition of Rhizopus Species.</title>
        <authorList>
            <person name="Gryganskyi A.P."/>
            <person name="Golan J."/>
            <person name="Dolatabadi S."/>
            <person name="Mondo S."/>
            <person name="Robb S."/>
            <person name="Idnurm A."/>
            <person name="Muszewska A."/>
            <person name="Steczkiewicz K."/>
            <person name="Masonjones S."/>
            <person name="Liao H.L."/>
            <person name="Gajdeczka M.T."/>
            <person name="Anike F."/>
            <person name="Vuek A."/>
            <person name="Anishchenko I.M."/>
            <person name="Voigt K."/>
            <person name="de Hoog G.S."/>
            <person name="Smith M.E."/>
            <person name="Heitman J."/>
            <person name="Vilgalys R."/>
            <person name="Stajich J.E."/>
        </authorList>
    </citation>
    <scope>NUCLEOTIDE SEQUENCE [LARGE SCALE GENOMIC DNA]</scope>
    <source>
        <strain evidence="7 8">LSU 92-RS-03</strain>
    </source>
</reference>
<dbReference type="PROSITE" id="PS00463">
    <property type="entry name" value="ZN2_CY6_FUNGAL_1"/>
    <property type="match status" value="1"/>
</dbReference>
<evidence type="ECO:0000313" key="8">
    <source>
        <dbReference type="Proteomes" id="UP000253551"/>
    </source>
</evidence>
<feature type="coiled-coil region" evidence="5">
    <location>
        <begin position="68"/>
        <end position="98"/>
    </location>
</feature>
<organism evidence="7 8">
    <name type="scientific">Rhizopus stolonifer</name>
    <name type="common">Rhizopus nigricans</name>
    <dbReference type="NCBI Taxonomy" id="4846"/>
    <lineage>
        <taxon>Eukaryota</taxon>
        <taxon>Fungi</taxon>
        <taxon>Fungi incertae sedis</taxon>
        <taxon>Mucoromycota</taxon>
        <taxon>Mucoromycotina</taxon>
        <taxon>Mucoromycetes</taxon>
        <taxon>Mucorales</taxon>
        <taxon>Mucorineae</taxon>
        <taxon>Rhizopodaceae</taxon>
        <taxon>Rhizopus</taxon>
    </lineage>
</organism>
<dbReference type="SUPFAM" id="SSF57701">
    <property type="entry name" value="Zn2/Cys6 DNA-binding domain"/>
    <property type="match status" value="1"/>
</dbReference>
<dbReference type="Proteomes" id="UP000253551">
    <property type="component" value="Unassembled WGS sequence"/>
</dbReference>
<evidence type="ECO:0000256" key="2">
    <source>
        <dbReference type="ARBA" id="ARBA00022723"/>
    </source>
</evidence>
<keyword evidence="4" id="KW-0539">Nucleus</keyword>
<keyword evidence="2" id="KW-0479">Metal-binding</keyword>
<dbReference type="EMBL" id="PJQM01002247">
    <property type="protein sequence ID" value="RCH96937.1"/>
    <property type="molecule type" value="Genomic_DNA"/>
</dbReference>
<evidence type="ECO:0000313" key="7">
    <source>
        <dbReference type="EMBL" id="RCH96937.1"/>
    </source>
</evidence>
<dbReference type="PANTHER" id="PTHR46910">
    <property type="entry name" value="TRANSCRIPTION FACTOR PDR1"/>
    <property type="match status" value="1"/>
</dbReference>
<name>A0A367K430_RHIST</name>
<gene>
    <name evidence="7" type="ORF">CU098_009221</name>
</gene>
<dbReference type="PROSITE" id="PS50048">
    <property type="entry name" value="ZN2_CY6_FUNGAL_2"/>
    <property type="match status" value="1"/>
</dbReference>
<accession>A0A367K430</accession>
<keyword evidence="5" id="KW-0175">Coiled coil</keyword>
<keyword evidence="8" id="KW-1185">Reference proteome</keyword>
<dbReference type="CDD" id="cd00067">
    <property type="entry name" value="GAL4"/>
    <property type="match status" value="1"/>
</dbReference>
<keyword evidence="3" id="KW-0238">DNA-binding</keyword>
<dbReference type="InterPro" id="IPR050987">
    <property type="entry name" value="AtrR-like"/>
</dbReference>
<evidence type="ECO:0000256" key="1">
    <source>
        <dbReference type="ARBA" id="ARBA00004123"/>
    </source>
</evidence>
<dbReference type="OrthoDB" id="2369992at2759"/>
<dbReference type="InterPro" id="IPR007219">
    <property type="entry name" value="XnlR_reg_dom"/>
</dbReference>
<dbReference type="GO" id="GO:0003677">
    <property type="term" value="F:DNA binding"/>
    <property type="evidence" value="ECO:0007669"/>
    <property type="project" value="UniProtKB-KW"/>
</dbReference>
<sequence length="628" mass="73340">MVRKSPCHYCKQRRRKCEKTSESEPCKRCVQMKRKCISQDLAQLAGDSSEEEEEEDKYTAELQDTIEMVSIYQQVLDLEKQIQTMEEEKQALVKKQSEPQWIIEYSDGQLQLKSQIKSIDELVLFGQSVIRYLSPFGDAFHSKTLRFEMINPSIIKEAMQTVAIHMIKYKKPLESSQYIQYNSIHFMQPREAIQRLVDRYFFCFNDTVPILHEPSYREHYSKLKDPLKDPITLAICASSAVSHCRHSFLSSQEKRYLGEYYYKLCMEYLIDMFDDPSQAIESLLVINLLQMFWFLTLRISESKKWASVALLLGNSLRNQNKSYSKDVAHLDRMTRINQATIHRNYTLSEFLMTMIDFIIYDKREDRNILTEKYDVLPDESQKIKEWIELTNHLIELCLNPAFILIVTQARHLALGDPVELSFEDILRYEETILEWWHNLPDHLKICQEPSSFNKEMIQSSYDVRKLMMACFMNVITLSVQGVFVQPKHKKDLEDIYMIIRNRAIMMAMHSADMCLYLTKQLESIDKFCYSPSKVLIRAIDSLLLLLQVPDNDMVEAAKAKLREYMYELSIGISEDHQVSPIGSPFTILSLAPPNTAPSMADLYKNYPIPGEAMIYDVLRTVVDRGTNS</sequence>
<dbReference type="InterPro" id="IPR001138">
    <property type="entry name" value="Zn2Cys6_DnaBD"/>
</dbReference>
<comment type="subcellular location">
    <subcellularLocation>
        <location evidence="1">Nucleus</location>
    </subcellularLocation>
</comment>
<evidence type="ECO:0000259" key="6">
    <source>
        <dbReference type="PROSITE" id="PS50048"/>
    </source>
</evidence>
<evidence type="ECO:0000256" key="3">
    <source>
        <dbReference type="ARBA" id="ARBA00023125"/>
    </source>
</evidence>
<comment type="caution">
    <text evidence="7">The sequence shown here is derived from an EMBL/GenBank/DDBJ whole genome shotgun (WGS) entry which is preliminary data.</text>
</comment>
<dbReference type="Pfam" id="PF04082">
    <property type="entry name" value="Fungal_trans"/>
    <property type="match status" value="1"/>
</dbReference>
<dbReference type="AlphaFoldDB" id="A0A367K430"/>
<dbReference type="InterPro" id="IPR036864">
    <property type="entry name" value="Zn2-C6_fun-type_DNA-bd_sf"/>
</dbReference>
<protein>
    <recommendedName>
        <fullName evidence="6">Zn(2)-C6 fungal-type domain-containing protein</fullName>
    </recommendedName>
</protein>
<dbReference type="GO" id="GO:0006351">
    <property type="term" value="P:DNA-templated transcription"/>
    <property type="evidence" value="ECO:0007669"/>
    <property type="project" value="InterPro"/>
</dbReference>
<dbReference type="GO" id="GO:0005634">
    <property type="term" value="C:nucleus"/>
    <property type="evidence" value="ECO:0007669"/>
    <property type="project" value="UniProtKB-SubCell"/>
</dbReference>